<organism evidence="1 2">
    <name type="scientific">Naganishia friedmannii</name>
    <dbReference type="NCBI Taxonomy" id="89922"/>
    <lineage>
        <taxon>Eukaryota</taxon>
        <taxon>Fungi</taxon>
        <taxon>Dikarya</taxon>
        <taxon>Basidiomycota</taxon>
        <taxon>Agaricomycotina</taxon>
        <taxon>Tremellomycetes</taxon>
        <taxon>Filobasidiales</taxon>
        <taxon>Filobasidiaceae</taxon>
        <taxon>Naganishia</taxon>
    </lineage>
</organism>
<gene>
    <name evidence="1" type="ORF">QFC21_005909</name>
</gene>
<proteinExistence type="predicted"/>
<protein>
    <submittedName>
        <fullName evidence="1">Uncharacterized protein</fullName>
    </submittedName>
</protein>
<evidence type="ECO:0000313" key="2">
    <source>
        <dbReference type="Proteomes" id="UP001227268"/>
    </source>
</evidence>
<name>A0ACC2V7X7_9TREE</name>
<dbReference type="EMBL" id="JASBWT010000024">
    <property type="protein sequence ID" value="KAJ9094751.1"/>
    <property type="molecule type" value="Genomic_DNA"/>
</dbReference>
<evidence type="ECO:0000313" key="1">
    <source>
        <dbReference type="EMBL" id="KAJ9094751.1"/>
    </source>
</evidence>
<sequence length="887" mass="95976">MGRGKIKKIKPVSLQARKAAIAQQQQLQAQKAALERQIAEERSKQARLQREIEEKERLVRGLERVGASAEEAYSYPPPWNTSYSQDYQQQQQLLQQQAQHSDSIAPISDKALSMLNHMLGNRGLMQRDPTTGTIDVVLSQETMANAASSSSHPGNTAGMTTYDPSSLLAGMQGIFAGDMGHVGDEGMLEEGGETNAETREALAEAMAAMKAAAHVAKALPLMMLNSAAQSMSHHSATGQWTTPISSSPYSNHPNAIAEAHMVLDPRMMDEHLHGFRAMLEDPEERMRLGVGFEMLGWAVGDPNTAVPDIRGQGHGYTSVGDGAGRWDGQTGGARTAQTSEPVPTLEDMLKLPIFNNEAFRSSPLFGKHVSSPNSHAHHSTSGDLYLESTDLQGSTPMDMHNLDLMQDFLSSASGMLNGPIFGGVSGGNRNERSAPQASTGTTGSTHPPPPSQTQTQTRPRHPPPQTGVPTNVAEYPSGEMTASEAVRAVTELLEASSRKLQNVTGEHGREGGDAEPGVNVDVRFDERQQQREAQDVHSSVPAGPVAADSSSIPLAAANAILRARASSSRTAVDETEHSDIDAISVESDPNLFPEDEFPDDDNGGYYSDEDYEEEEYDEDGERIAYTTDEDAEVGSSHYSSSEGREGETYYDSEDGEEYESPEQLAELARRREAAGIPLHPARNTTSTSIPSAQQQRTSGTPTPTAHAALTQQHKPISGQQMLEILKRMSPEARQNYQAALVREKMEYERRIQQGGAAPQLLSTPTQPHSRTPYQHTPIQPQQAPNTARPPPPTQEKVPSDQAVNELFSWIKAVIWTIEQHAIRAARAQMEAKGVTVATDADDAKSIDRSAESGKSRATAATWTPKATPDGAKMRAMMRTVGIDVAPA</sequence>
<reference evidence="1" key="1">
    <citation type="submission" date="2023-04" db="EMBL/GenBank/DDBJ databases">
        <title>Draft Genome sequencing of Naganishia species isolated from polar environments using Oxford Nanopore Technology.</title>
        <authorList>
            <person name="Leo P."/>
            <person name="Venkateswaran K."/>
        </authorList>
    </citation>
    <scope>NUCLEOTIDE SEQUENCE</scope>
    <source>
        <strain evidence="1">MNA-CCFEE 5423</strain>
    </source>
</reference>
<dbReference type="Proteomes" id="UP001227268">
    <property type="component" value="Unassembled WGS sequence"/>
</dbReference>
<accession>A0ACC2V7X7</accession>
<keyword evidence="2" id="KW-1185">Reference proteome</keyword>
<comment type="caution">
    <text evidence="1">The sequence shown here is derived from an EMBL/GenBank/DDBJ whole genome shotgun (WGS) entry which is preliminary data.</text>
</comment>